<dbReference type="Gene3D" id="3.30.565.10">
    <property type="entry name" value="Histidine kinase-like ATPase, C-terminal domain"/>
    <property type="match status" value="1"/>
</dbReference>
<dbReference type="CDD" id="cd16922">
    <property type="entry name" value="HATPase_EvgS-ArcB-TorS-like"/>
    <property type="match status" value="1"/>
</dbReference>
<dbReference type="PANTHER" id="PTHR45339">
    <property type="entry name" value="HYBRID SIGNAL TRANSDUCTION HISTIDINE KINASE J"/>
    <property type="match status" value="1"/>
</dbReference>
<proteinExistence type="predicted"/>
<dbReference type="SUPFAM" id="SSF55785">
    <property type="entry name" value="PYP-like sensor domain (PAS domain)"/>
    <property type="match status" value="2"/>
</dbReference>
<dbReference type="eggNOG" id="COG2202">
    <property type="taxonomic scope" value="Bacteria"/>
</dbReference>
<keyword evidence="3 7" id="KW-0597">Phosphoprotein</keyword>
<evidence type="ECO:0000256" key="5">
    <source>
        <dbReference type="ARBA" id="ARBA00022777"/>
    </source>
</evidence>
<dbReference type="Pfam" id="PF13426">
    <property type="entry name" value="PAS_9"/>
    <property type="match status" value="1"/>
</dbReference>
<evidence type="ECO:0000256" key="7">
    <source>
        <dbReference type="PROSITE-ProRule" id="PRU00169"/>
    </source>
</evidence>
<dbReference type="EC" id="2.7.13.3" evidence="2"/>
<dbReference type="Gene3D" id="3.30.450.40">
    <property type="match status" value="1"/>
</dbReference>
<evidence type="ECO:0000256" key="4">
    <source>
        <dbReference type="ARBA" id="ARBA00022679"/>
    </source>
</evidence>
<dbReference type="InterPro" id="IPR013655">
    <property type="entry name" value="PAS_fold_3"/>
</dbReference>
<dbReference type="Pfam" id="PF00512">
    <property type="entry name" value="HisKA"/>
    <property type="match status" value="1"/>
</dbReference>
<dbReference type="FunFam" id="3.30.565.10:FF:000010">
    <property type="entry name" value="Sensor histidine kinase RcsC"/>
    <property type="match status" value="1"/>
</dbReference>
<dbReference type="PANTHER" id="PTHR45339:SF1">
    <property type="entry name" value="HYBRID SIGNAL TRANSDUCTION HISTIDINE KINASE J"/>
    <property type="match status" value="1"/>
</dbReference>
<dbReference type="HOGENOM" id="CLU_000445_114_57_10"/>
<dbReference type="InterPro" id="IPR001789">
    <property type="entry name" value="Sig_transdc_resp-reg_receiver"/>
</dbReference>
<dbReference type="EMBL" id="CP001681">
    <property type="protein sequence ID" value="ACU06049.1"/>
    <property type="molecule type" value="Genomic_DNA"/>
</dbReference>
<dbReference type="AlphaFoldDB" id="C6XV41"/>
<name>C6XV41_PEDHD</name>
<dbReference type="SMART" id="SM00388">
    <property type="entry name" value="HisKA"/>
    <property type="match status" value="1"/>
</dbReference>
<dbReference type="InterPro" id="IPR003018">
    <property type="entry name" value="GAF"/>
</dbReference>
<dbReference type="InterPro" id="IPR000014">
    <property type="entry name" value="PAS"/>
</dbReference>
<dbReference type="Pfam" id="PF02518">
    <property type="entry name" value="HATPase_c"/>
    <property type="match status" value="1"/>
</dbReference>
<keyword evidence="4" id="KW-0808">Transferase</keyword>
<reference evidence="12 13" key="1">
    <citation type="journal article" date="2009" name="Stand. Genomic Sci.">
        <title>Complete genome sequence of Pedobacter heparinus type strain (HIM 762-3).</title>
        <authorList>
            <person name="Han C."/>
            <person name="Spring S."/>
            <person name="Lapidus A."/>
            <person name="Del Rio T.G."/>
            <person name="Tice H."/>
            <person name="Copeland A."/>
            <person name="Cheng J.F."/>
            <person name="Lucas S."/>
            <person name="Chen F."/>
            <person name="Nolan M."/>
            <person name="Bruce D."/>
            <person name="Goodwin L."/>
            <person name="Pitluck S."/>
            <person name="Ivanova N."/>
            <person name="Mavromatis K."/>
            <person name="Mikhailova N."/>
            <person name="Pati A."/>
            <person name="Chen A."/>
            <person name="Palaniappan K."/>
            <person name="Land M."/>
            <person name="Hauser L."/>
            <person name="Chang Y.J."/>
            <person name="Jeffries C.C."/>
            <person name="Saunders E."/>
            <person name="Chertkov O."/>
            <person name="Brettin T."/>
            <person name="Goker M."/>
            <person name="Rohde M."/>
            <person name="Bristow J."/>
            <person name="Eisen J.A."/>
            <person name="Markowitz V."/>
            <person name="Hugenholtz P."/>
            <person name="Kyrpides N.C."/>
            <person name="Klenk H.P."/>
            <person name="Detter J.C."/>
        </authorList>
    </citation>
    <scope>NUCLEOTIDE SEQUENCE [LARGE SCALE GENOMIC DNA]</scope>
    <source>
        <strain evidence="13">ATCC 13125 / DSM 2366 / CIP 104194 / JCM 7457 / NBRC 12017 / NCIMB 9290 / NRRL B-14731 / HIM 762-3</strain>
    </source>
</reference>
<dbReference type="SMART" id="SM00091">
    <property type="entry name" value="PAS"/>
    <property type="match status" value="2"/>
</dbReference>
<dbReference type="SUPFAM" id="SSF55781">
    <property type="entry name" value="GAF domain-like"/>
    <property type="match status" value="1"/>
</dbReference>
<dbReference type="OrthoDB" id="9811889at2"/>
<evidence type="ECO:0000256" key="2">
    <source>
        <dbReference type="ARBA" id="ARBA00012438"/>
    </source>
</evidence>
<feature type="domain" description="PAC" evidence="11">
    <location>
        <begin position="366"/>
        <end position="418"/>
    </location>
</feature>
<evidence type="ECO:0000256" key="6">
    <source>
        <dbReference type="ARBA" id="ARBA00023012"/>
    </source>
</evidence>
<dbReference type="eggNOG" id="COG0784">
    <property type="taxonomic scope" value="Bacteria"/>
</dbReference>
<evidence type="ECO:0000259" key="8">
    <source>
        <dbReference type="PROSITE" id="PS50109"/>
    </source>
</evidence>
<dbReference type="RefSeq" id="WP_015809658.1">
    <property type="nucleotide sequence ID" value="NC_013061.1"/>
</dbReference>
<keyword evidence="13" id="KW-1185">Reference proteome</keyword>
<dbReference type="Pfam" id="PF01590">
    <property type="entry name" value="GAF"/>
    <property type="match status" value="1"/>
</dbReference>
<comment type="catalytic activity">
    <reaction evidence="1">
        <text>ATP + protein L-histidine = ADP + protein N-phospho-L-histidine.</text>
        <dbReference type="EC" id="2.7.13.3"/>
    </reaction>
</comment>
<dbReference type="SUPFAM" id="SSF52172">
    <property type="entry name" value="CheY-like"/>
    <property type="match status" value="1"/>
</dbReference>
<dbReference type="InterPro" id="IPR003661">
    <property type="entry name" value="HisK_dim/P_dom"/>
</dbReference>
<dbReference type="Pfam" id="PF08447">
    <property type="entry name" value="PAS_3"/>
    <property type="match status" value="1"/>
</dbReference>
<dbReference type="Gene3D" id="1.10.287.130">
    <property type="match status" value="1"/>
</dbReference>
<evidence type="ECO:0000259" key="10">
    <source>
        <dbReference type="PROSITE" id="PS50112"/>
    </source>
</evidence>
<dbReference type="InterPro" id="IPR005467">
    <property type="entry name" value="His_kinase_dom"/>
</dbReference>
<evidence type="ECO:0000256" key="3">
    <source>
        <dbReference type="ARBA" id="ARBA00022553"/>
    </source>
</evidence>
<dbReference type="NCBIfam" id="TIGR00229">
    <property type="entry name" value="sensory_box"/>
    <property type="match status" value="2"/>
</dbReference>
<dbReference type="InterPro" id="IPR035965">
    <property type="entry name" value="PAS-like_dom_sf"/>
</dbReference>
<evidence type="ECO:0000256" key="1">
    <source>
        <dbReference type="ARBA" id="ARBA00000085"/>
    </source>
</evidence>
<feature type="domain" description="PAS" evidence="10">
    <location>
        <begin position="292"/>
        <end position="365"/>
    </location>
</feature>
<protein>
    <recommendedName>
        <fullName evidence="2">histidine kinase</fullName>
        <ecNumber evidence="2">2.7.13.3</ecNumber>
    </recommendedName>
</protein>
<feature type="domain" description="Histidine kinase" evidence="8">
    <location>
        <begin position="436"/>
        <end position="656"/>
    </location>
</feature>
<sequence length="797" mass="89608">MSTAQQDSSTHESKRINALHGYSILNKPQEDQFDHMAKLASFLCGTPIAIIALVDEDLLWFKSTIGITYNEMPQGISFCEHTLTGEQTFEVYDARSDERFKAHPSVVGKPHIRFYAGTALIDEDGSKLGALCVFDTAPRKLSDAQKEGLEILARTVVAHISLKKKSEALIANNHRYEELLNITAVSPEIHCILDYTGKVLFINNAITNILEYTVEEAIGLNIWNFCHREDIDRIVKIIEEGLRNKIKEFVIDFRIVSKTGVIRWLGWSMVAKNGRWYAYGRDITENKKVEHELMKLSFVASKVNNAIVINDANNHVTWVNEAFEKITGFNLDDLKGRRLGDLIAGPETDMALMERARAQTKLNQSFTVDLLAYRKDGQPIWLSIYNTVVFNDLGNVEIEVEIIIDITDKKRVEREMLEAKEQALQLSEAKEMFLSVMSHEIRTPLNAVIGMTHLLIENDPRASQIEDLNILKFSGENLLNIINDILDFTKMETGNLQLEALPFSMKALTTDIITSLYVGATKKGNILELLYDDQIPHLSGDKTRLYQILMNLLGNAIKFTDQGKIILSVKLLEQDAVNASLYFEISDTGIGIPEDKLSYIFETFTQAKTDISRKYGGTGLGLAITKKLLELYNSEIQVKSREGAGTTFSFTLRFAKASAAVSEVKPALQPLALSGKKILIVDDNEINLLIAKRILTKYSLEIDFALSGEEALEMVQKNIYDLVFMDIKMPGIDGFETTVRIRNLGGNYFSTVPIIALTASTLNNEIVRFKQSGMNGHILKPFKLEEIRDLLSAYLQP</sequence>
<dbReference type="Gene3D" id="3.40.50.2300">
    <property type="match status" value="1"/>
</dbReference>
<feature type="domain" description="Response regulatory" evidence="9">
    <location>
        <begin position="677"/>
        <end position="795"/>
    </location>
</feature>
<dbReference type="InterPro" id="IPR003594">
    <property type="entry name" value="HATPase_dom"/>
</dbReference>
<dbReference type="InterPro" id="IPR004358">
    <property type="entry name" value="Sig_transdc_His_kin-like_C"/>
</dbReference>
<dbReference type="CDD" id="cd00082">
    <property type="entry name" value="HisKA"/>
    <property type="match status" value="1"/>
</dbReference>
<feature type="domain" description="PAS" evidence="10">
    <location>
        <begin position="192"/>
        <end position="245"/>
    </location>
</feature>
<dbReference type="PROSITE" id="PS50110">
    <property type="entry name" value="RESPONSE_REGULATORY"/>
    <property type="match status" value="1"/>
</dbReference>
<dbReference type="PROSITE" id="PS50113">
    <property type="entry name" value="PAC"/>
    <property type="match status" value="1"/>
</dbReference>
<evidence type="ECO:0000259" key="11">
    <source>
        <dbReference type="PROSITE" id="PS50113"/>
    </source>
</evidence>
<evidence type="ECO:0000313" key="12">
    <source>
        <dbReference type="EMBL" id="ACU06049.1"/>
    </source>
</evidence>
<dbReference type="CDD" id="cd17546">
    <property type="entry name" value="REC_hyHK_CKI1_RcsC-like"/>
    <property type="match status" value="1"/>
</dbReference>
<dbReference type="InterPro" id="IPR011006">
    <property type="entry name" value="CheY-like_superfamily"/>
</dbReference>
<dbReference type="InterPro" id="IPR000700">
    <property type="entry name" value="PAS-assoc_C"/>
</dbReference>
<dbReference type="SUPFAM" id="SSF47384">
    <property type="entry name" value="Homodimeric domain of signal transducing histidine kinase"/>
    <property type="match status" value="1"/>
</dbReference>
<keyword evidence="6" id="KW-0902">Two-component regulatory system</keyword>
<dbReference type="SUPFAM" id="SSF55874">
    <property type="entry name" value="ATPase domain of HSP90 chaperone/DNA topoisomerase II/histidine kinase"/>
    <property type="match status" value="1"/>
</dbReference>
<evidence type="ECO:0000259" key="9">
    <source>
        <dbReference type="PROSITE" id="PS50110"/>
    </source>
</evidence>
<dbReference type="InterPro" id="IPR036097">
    <property type="entry name" value="HisK_dim/P_sf"/>
</dbReference>
<dbReference type="SMART" id="SM00086">
    <property type="entry name" value="PAC"/>
    <property type="match status" value="1"/>
</dbReference>
<keyword evidence="5" id="KW-0418">Kinase</keyword>
<dbReference type="CDD" id="cd00130">
    <property type="entry name" value="PAS"/>
    <property type="match status" value="2"/>
</dbReference>
<dbReference type="PRINTS" id="PR00344">
    <property type="entry name" value="BCTRLSENSOR"/>
</dbReference>
<dbReference type="PROSITE" id="PS50112">
    <property type="entry name" value="PAS"/>
    <property type="match status" value="2"/>
</dbReference>
<dbReference type="Gene3D" id="3.30.450.20">
    <property type="entry name" value="PAS domain"/>
    <property type="match status" value="2"/>
</dbReference>
<dbReference type="InterPro" id="IPR036890">
    <property type="entry name" value="HATPase_C_sf"/>
</dbReference>
<dbReference type="KEGG" id="phe:Phep_3858"/>
<dbReference type="eggNOG" id="COG2205">
    <property type="taxonomic scope" value="Bacteria"/>
</dbReference>
<dbReference type="SMART" id="SM00387">
    <property type="entry name" value="HATPase_c"/>
    <property type="match status" value="1"/>
</dbReference>
<gene>
    <name evidence="12" type="ordered locus">Phep_3858</name>
</gene>
<feature type="modified residue" description="4-aspartylphosphate" evidence="7">
    <location>
        <position position="726"/>
    </location>
</feature>
<dbReference type="GO" id="GO:0000155">
    <property type="term" value="F:phosphorelay sensor kinase activity"/>
    <property type="evidence" value="ECO:0007669"/>
    <property type="project" value="InterPro"/>
</dbReference>
<evidence type="ECO:0000313" key="13">
    <source>
        <dbReference type="Proteomes" id="UP000000852"/>
    </source>
</evidence>
<dbReference type="STRING" id="485917.Phep_3858"/>
<dbReference type="eggNOG" id="COG2203">
    <property type="taxonomic scope" value="Bacteria"/>
</dbReference>
<dbReference type="Pfam" id="PF00072">
    <property type="entry name" value="Response_reg"/>
    <property type="match status" value="1"/>
</dbReference>
<dbReference type="Proteomes" id="UP000000852">
    <property type="component" value="Chromosome"/>
</dbReference>
<dbReference type="InterPro" id="IPR001610">
    <property type="entry name" value="PAC"/>
</dbReference>
<dbReference type="PROSITE" id="PS50109">
    <property type="entry name" value="HIS_KIN"/>
    <property type="match status" value="1"/>
</dbReference>
<organism evidence="12 13">
    <name type="scientific">Pedobacter heparinus (strain ATCC 13125 / DSM 2366 / CIP 104194 / JCM 7457 / NBRC 12017 / NCIMB 9290 / NRRL B-14731 / HIM 762-3)</name>
    <dbReference type="NCBI Taxonomy" id="485917"/>
    <lineage>
        <taxon>Bacteria</taxon>
        <taxon>Pseudomonadati</taxon>
        <taxon>Bacteroidota</taxon>
        <taxon>Sphingobacteriia</taxon>
        <taxon>Sphingobacteriales</taxon>
        <taxon>Sphingobacteriaceae</taxon>
        <taxon>Pedobacter</taxon>
    </lineage>
</organism>
<dbReference type="InterPro" id="IPR029016">
    <property type="entry name" value="GAF-like_dom_sf"/>
</dbReference>
<dbReference type="SMART" id="SM00448">
    <property type="entry name" value="REC"/>
    <property type="match status" value="1"/>
</dbReference>
<accession>C6XV41</accession>